<dbReference type="InterPro" id="IPR037523">
    <property type="entry name" value="VOC_core"/>
</dbReference>
<dbReference type="PROSITE" id="PS51819">
    <property type="entry name" value="VOC"/>
    <property type="match status" value="1"/>
</dbReference>
<comment type="caution">
    <text evidence="2">The sequence shown here is derived from an EMBL/GenBank/DDBJ whole genome shotgun (WGS) entry which is preliminary data.</text>
</comment>
<evidence type="ECO:0000259" key="1">
    <source>
        <dbReference type="PROSITE" id="PS51819"/>
    </source>
</evidence>
<keyword evidence="3" id="KW-1185">Reference proteome</keyword>
<gene>
    <name evidence="2" type="ORF">JOF53_006021</name>
</gene>
<dbReference type="InterPro" id="IPR041581">
    <property type="entry name" value="Glyoxalase_6"/>
</dbReference>
<sequence>MTEQTRTVRIGMVTIDCADPRALAGFWTAALGTTIQADHGGEYVILAASPGAPALGLQRVPEERAGKNRVHLDLVDGSPAEIDRLVGLGAQVRSTHEVPGFGWTVLTDPEGNEFCVADHG</sequence>
<keyword evidence="2" id="KW-0456">Lyase</keyword>
<reference evidence="2 3" key="1">
    <citation type="submission" date="2021-03" db="EMBL/GenBank/DDBJ databases">
        <title>Sequencing the genomes of 1000 actinobacteria strains.</title>
        <authorList>
            <person name="Klenk H.-P."/>
        </authorList>
    </citation>
    <scope>NUCLEOTIDE SEQUENCE [LARGE SCALE GENOMIC DNA]</scope>
    <source>
        <strain evidence="2 3">DSM 44580</strain>
    </source>
</reference>
<dbReference type="GO" id="GO:0016829">
    <property type="term" value="F:lyase activity"/>
    <property type="evidence" value="ECO:0007669"/>
    <property type="project" value="UniProtKB-KW"/>
</dbReference>
<dbReference type="Proteomes" id="UP001519363">
    <property type="component" value="Unassembled WGS sequence"/>
</dbReference>
<dbReference type="PANTHER" id="PTHR35908:SF1">
    <property type="entry name" value="CONSERVED PROTEIN"/>
    <property type="match status" value="1"/>
</dbReference>
<dbReference type="RefSeq" id="WP_086781164.1">
    <property type="nucleotide sequence ID" value="NZ_JAGIOO010000001.1"/>
</dbReference>
<evidence type="ECO:0000313" key="2">
    <source>
        <dbReference type="EMBL" id="MBP2477149.1"/>
    </source>
</evidence>
<dbReference type="EMBL" id="JAGIOO010000001">
    <property type="protein sequence ID" value="MBP2477149.1"/>
    <property type="molecule type" value="Genomic_DNA"/>
</dbReference>
<accession>A0ABS5AKQ4</accession>
<dbReference type="PANTHER" id="PTHR35908">
    <property type="entry name" value="HYPOTHETICAL FUSION PROTEIN"/>
    <property type="match status" value="1"/>
</dbReference>
<dbReference type="SUPFAM" id="SSF54593">
    <property type="entry name" value="Glyoxalase/Bleomycin resistance protein/Dihydroxybiphenyl dioxygenase"/>
    <property type="match status" value="1"/>
</dbReference>
<protein>
    <submittedName>
        <fullName evidence="2">Enzyme related to lactoylglutathione lyase</fullName>
    </submittedName>
</protein>
<proteinExistence type="predicted"/>
<dbReference type="Pfam" id="PF18029">
    <property type="entry name" value="Glyoxalase_6"/>
    <property type="match status" value="1"/>
</dbReference>
<evidence type="ECO:0000313" key="3">
    <source>
        <dbReference type="Proteomes" id="UP001519363"/>
    </source>
</evidence>
<dbReference type="Gene3D" id="3.10.180.10">
    <property type="entry name" value="2,3-Dihydroxybiphenyl 1,2-Dioxygenase, domain 1"/>
    <property type="match status" value="1"/>
</dbReference>
<organism evidence="2 3">
    <name type="scientific">Crossiella equi</name>
    <dbReference type="NCBI Taxonomy" id="130796"/>
    <lineage>
        <taxon>Bacteria</taxon>
        <taxon>Bacillati</taxon>
        <taxon>Actinomycetota</taxon>
        <taxon>Actinomycetes</taxon>
        <taxon>Pseudonocardiales</taxon>
        <taxon>Pseudonocardiaceae</taxon>
        <taxon>Crossiella</taxon>
    </lineage>
</organism>
<feature type="domain" description="VOC" evidence="1">
    <location>
        <begin position="9"/>
        <end position="119"/>
    </location>
</feature>
<name>A0ABS5AKQ4_9PSEU</name>
<dbReference type="InterPro" id="IPR029068">
    <property type="entry name" value="Glyas_Bleomycin-R_OHBP_Dase"/>
</dbReference>